<dbReference type="Gene3D" id="3.40.50.150">
    <property type="entry name" value="Vaccinia Virus protein VP39"/>
    <property type="match status" value="1"/>
</dbReference>
<reference evidence="2" key="1">
    <citation type="submission" date="2022-08" db="EMBL/GenBank/DDBJ databases">
        <title>Genome sequencing of Nocardioides sp. STR2.</title>
        <authorList>
            <person name="So Y."/>
        </authorList>
    </citation>
    <scope>NUCLEOTIDE SEQUENCE</scope>
    <source>
        <strain evidence="2">STR2</strain>
    </source>
</reference>
<dbReference type="SUPFAM" id="SSF53335">
    <property type="entry name" value="S-adenosyl-L-methionine-dependent methyltransferases"/>
    <property type="match status" value="1"/>
</dbReference>
<dbReference type="PANTHER" id="PTHR43591:SF24">
    <property type="entry name" value="2-METHOXY-6-POLYPRENYL-1,4-BENZOQUINOL METHYLASE, MITOCHONDRIAL"/>
    <property type="match status" value="1"/>
</dbReference>
<dbReference type="Pfam" id="PF13649">
    <property type="entry name" value="Methyltransf_25"/>
    <property type="match status" value="1"/>
</dbReference>
<comment type="caution">
    <text evidence="2">The sequence shown here is derived from an EMBL/GenBank/DDBJ whole genome shotgun (WGS) entry which is preliminary data.</text>
</comment>
<evidence type="ECO:0000313" key="2">
    <source>
        <dbReference type="EMBL" id="MCY4724684.1"/>
    </source>
</evidence>
<gene>
    <name evidence="2" type="ORF">NYO98_00220</name>
</gene>
<evidence type="ECO:0000313" key="3">
    <source>
        <dbReference type="Proteomes" id="UP001074726"/>
    </source>
</evidence>
<accession>A0ABT4C6U5</accession>
<protein>
    <submittedName>
        <fullName evidence="2">Class I SAM-dependent methyltransferase</fullName>
    </submittedName>
</protein>
<keyword evidence="2" id="KW-0808">Transferase</keyword>
<feature type="domain" description="Methyltransferase" evidence="1">
    <location>
        <begin position="45"/>
        <end position="140"/>
    </location>
</feature>
<dbReference type="EMBL" id="JAPPUX010000001">
    <property type="protein sequence ID" value="MCY4724684.1"/>
    <property type="molecule type" value="Genomic_DNA"/>
</dbReference>
<proteinExistence type="predicted"/>
<dbReference type="GO" id="GO:0032259">
    <property type="term" value="P:methylation"/>
    <property type="evidence" value="ECO:0007669"/>
    <property type="project" value="UniProtKB-KW"/>
</dbReference>
<keyword evidence="2" id="KW-0489">Methyltransferase</keyword>
<name>A0ABT4C6U5_9ACTN</name>
<keyword evidence="3" id="KW-1185">Reference proteome</keyword>
<dbReference type="InterPro" id="IPR029063">
    <property type="entry name" value="SAM-dependent_MTases_sf"/>
</dbReference>
<sequence length="270" mass="28525">MDQANAWDGDEGELWAARHEQLDAVLGHYQAAFEGASDIRRGDRVLDIGCGTGATTRAAARAAGEGSAFGVDLSSSMIDVARGLAAREGLTRATFARADAQVHPFVPKEHDAVISRTGAMFFGQPEEAFANIARSMRSGGRLTLLTWQPPAANPWFGAFASALLGVVPAPPRGAAGPFSMSDPDDVNGLLGTTGFSRIEITGLTGPTTYGRSIDEAQELLTGLLAWMLQKRPPADRPRALQALRDTLAAHAGPDGVQFDSATWLVAARRD</sequence>
<dbReference type="Proteomes" id="UP001074726">
    <property type="component" value="Unassembled WGS sequence"/>
</dbReference>
<evidence type="ECO:0000259" key="1">
    <source>
        <dbReference type="Pfam" id="PF13649"/>
    </source>
</evidence>
<dbReference type="PANTHER" id="PTHR43591">
    <property type="entry name" value="METHYLTRANSFERASE"/>
    <property type="match status" value="1"/>
</dbReference>
<dbReference type="InterPro" id="IPR041698">
    <property type="entry name" value="Methyltransf_25"/>
</dbReference>
<dbReference type="CDD" id="cd02440">
    <property type="entry name" value="AdoMet_MTases"/>
    <property type="match status" value="1"/>
</dbReference>
<organism evidence="2 3">
    <name type="scientific">Nocardioides pini</name>
    <dbReference type="NCBI Taxonomy" id="2975053"/>
    <lineage>
        <taxon>Bacteria</taxon>
        <taxon>Bacillati</taxon>
        <taxon>Actinomycetota</taxon>
        <taxon>Actinomycetes</taxon>
        <taxon>Propionibacteriales</taxon>
        <taxon>Nocardioidaceae</taxon>
        <taxon>Nocardioides</taxon>
    </lineage>
</organism>
<dbReference type="GO" id="GO:0008168">
    <property type="term" value="F:methyltransferase activity"/>
    <property type="evidence" value="ECO:0007669"/>
    <property type="project" value="UniProtKB-KW"/>
</dbReference>